<accession>A0A371HPM4</accession>
<evidence type="ECO:0000313" key="2">
    <source>
        <dbReference type="EMBL" id="RDY04750.1"/>
    </source>
</evidence>
<feature type="non-terminal residue" evidence="2">
    <location>
        <position position="1"/>
    </location>
</feature>
<gene>
    <name evidence="2" type="ORF">CR513_11505</name>
</gene>
<sequence length="108" mass="12260">MQSHQCIVLFSIKIYFSLLTFSASTPLKALPCSLVKEPRMTMDFEQHPSDFGMLYYRSLLQGKGILYDDQQLMEGKEPNFVPGSDELSDLQILILPMVLIRLNCSNVA</sequence>
<proteinExistence type="predicted"/>
<comment type="caution">
    <text evidence="2">The sequence shown here is derived from an EMBL/GenBank/DDBJ whole genome shotgun (WGS) entry which is preliminary data.</text>
</comment>
<feature type="chain" id="PRO_5016587969" evidence="1">
    <location>
        <begin position="30"/>
        <end position="108"/>
    </location>
</feature>
<organism evidence="2 3">
    <name type="scientific">Mucuna pruriens</name>
    <name type="common">Velvet bean</name>
    <name type="synonym">Dolichos pruriens</name>
    <dbReference type="NCBI Taxonomy" id="157652"/>
    <lineage>
        <taxon>Eukaryota</taxon>
        <taxon>Viridiplantae</taxon>
        <taxon>Streptophyta</taxon>
        <taxon>Embryophyta</taxon>
        <taxon>Tracheophyta</taxon>
        <taxon>Spermatophyta</taxon>
        <taxon>Magnoliopsida</taxon>
        <taxon>eudicotyledons</taxon>
        <taxon>Gunneridae</taxon>
        <taxon>Pentapetalae</taxon>
        <taxon>rosids</taxon>
        <taxon>fabids</taxon>
        <taxon>Fabales</taxon>
        <taxon>Fabaceae</taxon>
        <taxon>Papilionoideae</taxon>
        <taxon>50 kb inversion clade</taxon>
        <taxon>NPAAA clade</taxon>
        <taxon>indigoferoid/millettioid clade</taxon>
        <taxon>Phaseoleae</taxon>
        <taxon>Mucuna</taxon>
    </lineage>
</organism>
<dbReference type="Gene3D" id="1.10.420.10">
    <property type="entry name" value="Peroxidase, domain 2"/>
    <property type="match status" value="1"/>
</dbReference>
<feature type="signal peptide" evidence="1">
    <location>
        <begin position="1"/>
        <end position="29"/>
    </location>
</feature>
<protein>
    <submittedName>
        <fullName evidence="2">Uncharacterized protein</fullName>
    </submittedName>
</protein>
<reference evidence="2" key="1">
    <citation type="submission" date="2018-05" db="EMBL/GenBank/DDBJ databases">
        <title>Draft genome of Mucuna pruriens seed.</title>
        <authorList>
            <person name="Nnadi N.E."/>
            <person name="Vos R."/>
            <person name="Hasami M.H."/>
            <person name="Devisetty U.K."/>
            <person name="Aguiy J.C."/>
        </authorList>
    </citation>
    <scope>NUCLEOTIDE SEQUENCE [LARGE SCALE GENOMIC DNA]</scope>
    <source>
        <strain evidence="2">JCA_2017</strain>
    </source>
</reference>
<name>A0A371HPM4_MUCPR</name>
<dbReference type="EMBL" id="QJKJ01002021">
    <property type="protein sequence ID" value="RDY04750.1"/>
    <property type="molecule type" value="Genomic_DNA"/>
</dbReference>
<dbReference type="AlphaFoldDB" id="A0A371HPM4"/>
<evidence type="ECO:0000256" key="1">
    <source>
        <dbReference type="SAM" id="SignalP"/>
    </source>
</evidence>
<dbReference type="OrthoDB" id="2113341at2759"/>
<keyword evidence="1" id="KW-0732">Signal</keyword>
<evidence type="ECO:0000313" key="3">
    <source>
        <dbReference type="Proteomes" id="UP000257109"/>
    </source>
</evidence>
<keyword evidence="3" id="KW-1185">Reference proteome</keyword>
<dbReference type="Proteomes" id="UP000257109">
    <property type="component" value="Unassembled WGS sequence"/>
</dbReference>